<keyword evidence="2" id="KW-0175">Coiled coil</keyword>
<dbReference type="InterPro" id="IPR009061">
    <property type="entry name" value="DNA-bd_dom_put_sf"/>
</dbReference>
<accession>A0A4R3K4Z0</accession>
<evidence type="ECO:0000313" key="5">
    <source>
        <dbReference type="Proteomes" id="UP000295788"/>
    </source>
</evidence>
<dbReference type="PANTHER" id="PTHR30204:SF95">
    <property type="entry name" value="HTH-TYPE TRANSCRIPTIONAL REGULATOR CUER"/>
    <property type="match status" value="1"/>
</dbReference>
<dbReference type="RefSeq" id="WP_132770777.1">
    <property type="nucleotide sequence ID" value="NZ_SMAB01000033.1"/>
</dbReference>
<dbReference type="InterPro" id="IPR047057">
    <property type="entry name" value="MerR_fam"/>
</dbReference>
<protein>
    <submittedName>
        <fullName evidence="4">MerR family transcriptional regulator</fullName>
    </submittedName>
</protein>
<keyword evidence="1" id="KW-0238">DNA-binding</keyword>
<dbReference type="SMART" id="SM00422">
    <property type="entry name" value="HTH_MERR"/>
    <property type="match status" value="1"/>
</dbReference>
<dbReference type="Proteomes" id="UP000295788">
    <property type="component" value="Unassembled WGS sequence"/>
</dbReference>
<dbReference type="OrthoDB" id="166060at2"/>
<dbReference type="AlphaFoldDB" id="A0A4R3K4Z0"/>
<proteinExistence type="predicted"/>
<dbReference type="PANTHER" id="PTHR30204">
    <property type="entry name" value="REDOX-CYCLING DRUG-SENSING TRANSCRIPTIONAL ACTIVATOR SOXR"/>
    <property type="match status" value="1"/>
</dbReference>
<evidence type="ECO:0000256" key="1">
    <source>
        <dbReference type="ARBA" id="ARBA00023125"/>
    </source>
</evidence>
<dbReference type="SUPFAM" id="SSF46955">
    <property type="entry name" value="Putative DNA-binding domain"/>
    <property type="match status" value="1"/>
</dbReference>
<feature type="domain" description="HTH merR-type" evidence="3">
    <location>
        <begin position="1"/>
        <end position="69"/>
    </location>
</feature>
<organism evidence="4 5">
    <name type="scientific">Tepidibacillus fermentans</name>
    <dbReference type="NCBI Taxonomy" id="1281767"/>
    <lineage>
        <taxon>Bacteria</taxon>
        <taxon>Bacillati</taxon>
        <taxon>Bacillota</taxon>
        <taxon>Bacilli</taxon>
        <taxon>Bacillales</taxon>
        <taxon>Bacillaceae</taxon>
        <taxon>Tepidibacillus</taxon>
    </lineage>
</organism>
<dbReference type="EMBL" id="SMAB01000033">
    <property type="protein sequence ID" value="TCS77836.1"/>
    <property type="molecule type" value="Genomic_DNA"/>
</dbReference>
<dbReference type="InterPro" id="IPR000551">
    <property type="entry name" value="MerR-type_HTH_dom"/>
</dbReference>
<feature type="coiled-coil region" evidence="2">
    <location>
        <begin position="50"/>
        <end position="98"/>
    </location>
</feature>
<sequence length="139" mass="16458">MYRIGELASLANVSKRTIDYYTQLGLLDVTRSESNYRYYTEKTVEQLKLIEQYKKQHLSLEEIKERLKLVHEKDMVKIEKLFEKIDQLTQQMKDLESEILKIKPYLEGLNEQQMKVVMKHLSNQGMSFVNVLMILLGSL</sequence>
<dbReference type="PROSITE" id="PS50937">
    <property type="entry name" value="HTH_MERR_2"/>
    <property type="match status" value="1"/>
</dbReference>
<keyword evidence="5" id="KW-1185">Reference proteome</keyword>
<evidence type="ECO:0000259" key="3">
    <source>
        <dbReference type="PROSITE" id="PS50937"/>
    </source>
</evidence>
<evidence type="ECO:0000256" key="2">
    <source>
        <dbReference type="SAM" id="Coils"/>
    </source>
</evidence>
<dbReference type="Pfam" id="PF13411">
    <property type="entry name" value="MerR_1"/>
    <property type="match status" value="1"/>
</dbReference>
<reference evidence="4 5" key="1">
    <citation type="submission" date="2019-03" db="EMBL/GenBank/DDBJ databases">
        <title>Genomic Encyclopedia of Type Strains, Phase IV (KMG-IV): sequencing the most valuable type-strain genomes for metagenomic binning, comparative biology and taxonomic classification.</title>
        <authorList>
            <person name="Goeker M."/>
        </authorList>
    </citation>
    <scope>NUCLEOTIDE SEQUENCE [LARGE SCALE GENOMIC DNA]</scope>
    <source>
        <strain evidence="4 5">DSM 23802</strain>
    </source>
</reference>
<gene>
    <name evidence="4" type="ORF">EDD72_1334</name>
</gene>
<dbReference type="Gene3D" id="1.10.1660.10">
    <property type="match status" value="1"/>
</dbReference>
<dbReference type="GO" id="GO:0003677">
    <property type="term" value="F:DNA binding"/>
    <property type="evidence" value="ECO:0007669"/>
    <property type="project" value="UniProtKB-KW"/>
</dbReference>
<dbReference type="GO" id="GO:0003700">
    <property type="term" value="F:DNA-binding transcription factor activity"/>
    <property type="evidence" value="ECO:0007669"/>
    <property type="project" value="InterPro"/>
</dbReference>
<evidence type="ECO:0000313" key="4">
    <source>
        <dbReference type="EMBL" id="TCS77836.1"/>
    </source>
</evidence>
<name>A0A4R3K4Z0_9BACI</name>
<comment type="caution">
    <text evidence="4">The sequence shown here is derived from an EMBL/GenBank/DDBJ whole genome shotgun (WGS) entry which is preliminary data.</text>
</comment>